<dbReference type="Proteomes" id="UP000824072">
    <property type="component" value="Unassembled WGS sequence"/>
</dbReference>
<name>A0A9D1LC46_9FIRM</name>
<dbReference type="Pfam" id="PF05133">
    <property type="entry name" value="SPP1_portal"/>
    <property type="match status" value="1"/>
</dbReference>
<reference evidence="1" key="2">
    <citation type="journal article" date="2021" name="PeerJ">
        <title>Extensive microbial diversity within the chicken gut microbiome revealed by metagenomics and culture.</title>
        <authorList>
            <person name="Gilroy R."/>
            <person name="Ravi A."/>
            <person name="Getino M."/>
            <person name="Pursley I."/>
            <person name="Horton D.L."/>
            <person name="Alikhan N.F."/>
            <person name="Baker D."/>
            <person name="Gharbi K."/>
            <person name="Hall N."/>
            <person name="Watson M."/>
            <person name="Adriaenssens E.M."/>
            <person name="Foster-Nyarko E."/>
            <person name="Jarju S."/>
            <person name="Secka A."/>
            <person name="Antonio M."/>
            <person name="Oren A."/>
            <person name="Chaudhuri R.R."/>
            <person name="La Ragione R."/>
            <person name="Hildebrand F."/>
            <person name="Pallen M.J."/>
        </authorList>
    </citation>
    <scope>NUCLEOTIDE SEQUENCE</scope>
    <source>
        <strain evidence="1">ChiHcec3-11533</strain>
    </source>
</reference>
<comment type="caution">
    <text evidence="1">The sequence shown here is derived from an EMBL/GenBank/DDBJ whole genome shotgun (WGS) entry which is preliminary data.</text>
</comment>
<accession>A0A9D1LC46</accession>
<dbReference type="InterPro" id="IPR006428">
    <property type="entry name" value="Portal_SPP1-type"/>
</dbReference>
<protein>
    <submittedName>
        <fullName evidence="1">Phage portal protein</fullName>
    </submittedName>
</protein>
<gene>
    <name evidence="1" type="ORF">IAB02_01765</name>
</gene>
<dbReference type="EMBL" id="DVMU01000038">
    <property type="protein sequence ID" value="HIU33267.1"/>
    <property type="molecule type" value="Genomic_DNA"/>
</dbReference>
<evidence type="ECO:0000313" key="2">
    <source>
        <dbReference type="Proteomes" id="UP000824072"/>
    </source>
</evidence>
<dbReference type="NCBIfam" id="TIGR01538">
    <property type="entry name" value="portal_SPP1"/>
    <property type="match status" value="1"/>
</dbReference>
<proteinExistence type="predicted"/>
<evidence type="ECO:0000313" key="1">
    <source>
        <dbReference type="EMBL" id="HIU33267.1"/>
    </source>
</evidence>
<sequence length="417" mass="47733">MIVRPREREIRTETIRSCIQEHMEGLRRLHRLRAYYDGRHDVLQRNRVSGLPNCRLVNGFPRYIATMASGYLIGSPVEYRAMDRRQEAALEAVRRVYREGRMDSVDAELARDASVWGKGVEVLYADGRARPRAAALDAREAFVVYDDTVAAQPLFGVHVAKRLTPLGETKGAKVMVYTDERILAFETEDPARLRREDLREIQEHYFSGVPMIEYWNNAEEKGDFEGVMSLIDAYDQLQSDRVNDKQQFVDALLVLYGCSLEADERGRSPGQQLREDKAIALPDCDARAEWLCKQLNEADTEVLKNALKDDIHKMSMVPDLTDQQFAGNASGVAMRYKLLGLEQLTKIKERWFREALLTRLHRVAGFLGRQGALRLDPERVELIFTRALPVNELEEAQTVNLLRGLVDDEELRRRVGA</sequence>
<dbReference type="AlphaFoldDB" id="A0A9D1LC46"/>
<organism evidence="1 2">
    <name type="scientific">Candidatus Pullichristensenella excrementigallinarum</name>
    <dbReference type="NCBI Taxonomy" id="2840907"/>
    <lineage>
        <taxon>Bacteria</taxon>
        <taxon>Bacillati</taxon>
        <taxon>Bacillota</taxon>
        <taxon>Clostridia</taxon>
        <taxon>Candidatus Pullichristensenella</taxon>
    </lineage>
</organism>
<reference evidence="1" key="1">
    <citation type="submission" date="2020-10" db="EMBL/GenBank/DDBJ databases">
        <authorList>
            <person name="Gilroy R."/>
        </authorList>
    </citation>
    <scope>NUCLEOTIDE SEQUENCE</scope>
    <source>
        <strain evidence="1">ChiHcec3-11533</strain>
    </source>
</reference>
<dbReference type="InterPro" id="IPR021145">
    <property type="entry name" value="Portal_protein_SPP1_Gp6-like"/>
</dbReference>